<gene>
    <name evidence="1" type="ORF">NQ317_008743</name>
</gene>
<dbReference type="EMBL" id="JAPWTJ010000841">
    <property type="protein sequence ID" value="KAJ8975332.1"/>
    <property type="molecule type" value="Genomic_DNA"/>
</dbReference>
<name>A0ABQ9JC96_9CUCU</name>
<sequence length="198" mass="22400">MRNGTKIMDTNPYCRNAAAGLHSSGADQHIFGQPSGPEGNNKHEGNIRAGMGMPKGTGKSGGPQQEHGARDYFLLEHYVPESMSCVIEDPKEATTEMLKDNNHRDVWLYISAQGINLYERGQTTSNFGPQLYEIYKEVNKSIDKIFLNRDTEGSYNLTVERGVFENEQKFREYFPLATELFETVLSHNKGRYNQTIVE</sequence>
<reference evidence="1" key="1">
    <citation type="journal article" date="2023" name="Insect Mol. Biol.">
        <title>Genome sequencing provides insights into the evolution of gene families encoding plant cell wall-degrading enzymes in longhorned beetles.</title>
        <authorList>
            <person name="Shin N.R."/>
            <person name="Okamura Y."/>
            <person name="Kirsch R."/>
            <person name="Pauchet Y."/>
        </authorList>
    </citation>
    <scope>NUCLEOTIDE SEQUENCE</scope>
    <source>
        <strain evidence="1">MMC_N1</strain>
    </source>
</reference>
<keyword evidence="2" id="KW-1185">Reference proteome</keyword>
<protein>
    <submittedName>
        <fullName evidence="1">Uncharacterized protein</fullName>
    </submittedName>
</protein>
<evidence type="ECO:0000313" key="2">
    <source>
        <dbReference type="Proteomes" id="UP001162164"/>
    </source>
</evidence>
<organism evidence="1 2">
    <name type="scientific">Molorchus minor</name>
    <dbReference type="NCBI Taxonomy" id="1323400"/>
    <lineage>
        <taxon>Eukaryota</taxon>
        <taxon>Metazoa</taxon>
        <taxon>Ecdysozoa</taxon>
        <taxon>Arthropoda</taxon>
        <taxon>Hexapoda</taxon>
        <taxon>Insecta</taxon>
        <taxon>Pterygota</taxon>
        <taxon>Neoptera</taxon>
        <taxon>Endopterygota</taxon>
        <taxon>Coleoptera</taxon>
        <taxon>Polyphaga</taxon>
        <taxon>Cucujiformia</taxon>
        <taxon>Chrysomeloidea</taxon>
        <taxon>Cerambycidae</taxon>
        <taxon>Lamiinae</taxon>
        <taxon>Monochamini</taxon>
        <taxon>Molorchus</taxon>
    </lineage>
</organism>
<comment type="caution">
    <text evidence="1">The sequence shown here is derived from an EMBL/GenBank/DDBJ whole genome shotgun (WGS) entry which is preliminary data.</text>
</comment>
<proteinExistence type="predicted"/>
<dbReference type="Proteomes" id="UP001162164">
    <property type="component" value="Unassembled WGS sequence"/>
</dbReference>
<accession>A0ABQ9JC96</accession>
<evidence type="ECO:0000313" key="1">
    <source>
        <dbReference type="EMBL" id="KAJ8975332.1"/>
    </source>
</evidence>